<feature type="domain" description="Peptidase M16 C-terminal" evidence="5">
    <location>
        <begin position="173"/>
        <end position="346"/>
    </location>
</feature>
<organism evidence="6 7">
    <name type="scientific">Meiothermus hypogaeus NBRC 106114</name>
    <dbReference type="NCBI Taxonomy" id="1227553"/>
    <lineage>
        <taxon>Bacteria</taxon>
        <taxon>Thermotogati</taxon>
        <taxon>Deinococcota</taxon>
        <taxon>Deinococci</taxon>
        <taxon>Thermales</taxon>
        <taxon>Thermaceae</taxon>
        <taxon>Meiothermus</taxon>
    </lineage>
</organism>
<dbReference type="Pfam" id="PF05193">
    <property type="entry name" value="Peptidase_M16_C"/>
    <property type="match status" value="1"/>
</dbReference>
<evidence type="ECO:0000256" key="1">
    <source>
        <dbReference type="ARBA" id="ARBA00007261"/>
    </source>
</evidence>
<comment type="similarity">
    <text evidence="1 2">Belongs to the peptidase M16 family.</text>
</comment>
<dbReference type="Gene3D" id="3.30.830.10">
    <property type="entry name" value="Metalloenzyme, LuxS/M16 peptidase-like"/>
    <property type="match status" value="2"/>
</dbReference>
<dbReference type="GO" id="GO:0004222">
    <property type="term" value="F:metalloendopeptidase activity"/>
    <property type="evidence" value="ECO:0007669"/>
    <property type="project" value="InterPro"/>
</dbReference>
<dbReference type="PANTHER" id="PTHR11851:SF49">
    <property type="entry name" value="MITOCHONDRIAL-PROCESSING PEPTIDASE SUBUNIT ALPHA"/>
    <property type="match status" value="1"/>
</dbReference>
<evidence type="ECO:0000313" key="6">
    <source>
        <dbReference type="EMBL" id="GEM83061.1"/>
    </source>
</evidence>
<sequence>MTQTKPALEFKQATLENGLTVIAEINPEAKSVALGYFCKTGSRDETPEIAGVSHFLEHMLFKGSATRDALQVNLEFDQMGAQYNAYTSEENTVYYAAVLPEFAPRLLELWTDLMRPALRQEDFDTEKQVILEEIALYEDRPNIMLFDWGRARYFAGHPLGNSVLGTTRSISALTRDQMAAYQTRRYAPSNLVLTLAGKVDWERTLAQVQELTATWTKGQAGRDYPDLHPAVGELREPYPKATQTYLALLAPGVSAQDPRRYAANILANILGEEGNSRLFWALSDKGLVESVGAGVDEADGAGLYYIYAQTDPANEETVKAVLRDELGRLEREGVRLEELERAKNKLATALVFAGETPMQRLMSVGINYLYNQTYEPLSEVARKVEVVTLADVNGLLETRPFSQSFIYSLVPAQ</sequence>
<dbReference type="InterPro" id="IPR011765">
    <property type="entry name" value="Pept_M16_N"/>
</dbReference>
<dbReference type="PANTHER" id="PTHR11851">
    <property type="entry name" value="METALLOPROTEASE"/>
    <property type="match status" value="1"/>
</dbReference>
<proteinExistence type="inferred from homology"/>
<keyword evidence="6" id="KW-0378">Hydrolase</keyword>
<name>A0A511R0B0_9DEIN</name>
<evidence type="ECO:0000259" key="4">
    <source>
        <dbReference type="Pfam" id="PF00675"/>
    </source>
</evidence>
<dbReference type="Pfam" id="PF00675">
    <property type="entry name" value="Peptidase_M16"/>
    <property type="match status" value="1"/>
</dbReference>
<dbReference type="AlphaFoldDB" id="A0A511R0B0"/>
<evidence type="ECO:0000256" key="2">
    <source>
        <dbReference type="RuleBase" id="RU004447"/>
    </source>
</evidence>
<dbReference type="InterPro" id="IPR050361">
    <property type="entry name" value="MPP/UQCRC_Complex"/>
</dbReference>
<keyword evidence="6" id="KW-0645">Protease</keyword>
<dbReference type="EMBL" id="BJXL01000030">
    <property type="protein sequence ID" value="GEM83061.1"/>
    <property type="molecule type" value="Genomic_DNA"/>
</dbReference>
<dbReference type="InterPro" id="IPR007863">
    <property type="entry name" value="Peptidase_M16_C"/>
</dbReference>
<evidence type="ECO:0000256" key="3">
    <source>
        <dbReference type="SAM" id="Coils"/>
    </source>
</evidence>
<dbReference type="PROSITE" id="PS00143">
    <property type="entry name" value="INSULINASE"/>
    <property type="match status" value="1"/>
</dbReference>
<gene>
    <name evidence="6" type="ORF">MHY01S_12270</name>
</gene>
<comment type="caution">
    <text evidence="6">The sequence shown here is derived from an EMBL/GenBank/DDBJ whole genome shotgun (WGS) entry which is preliminary data.</text>
</comment>
<feature type="coiled-coil region" evidence="3">
    <location>
        <begin position="319"/>
        <end position="349"/>
    </location>
</feature>
<dbReference type="OrthoDB" id="9811314at2"/>
<keyword evidence="3" id="KW-0175">Coiled coil</keyword>
<evidence type="ECO:0000313" key="7">
    <source>
        <dbReference type="Proteomes" id="UP000321197"/>
    </source>
</evidence>
<dbReference type="Proteomes" id="UP000321197">
    <property type="component" value="Unassembled WGS sequence"/>
</dbReference>
<dbReference type="GO" id="GO:0006508">
    <property type="term" value="P:proteolysis"/>
    <property type="evidence" value="ECO:0007669"/>
    <property type="project" value="UniProtKB-KW"/>
</dbReference>
<dbReference type="RefSeq" id="WP_119341692.1">
    <property type="nucleotide sequence ID" value="NZ_BJXL01000030.1"/>
</dbReference>
<dbReference type="SUPFAM" id="SSF63411">
    <property type="entry name" value="LuxS/MPP-like metallohydrolase"/>
    <property type="match status" value="2"/>
</dbReference>
<accession>A0A511R0B0</accession>
<feature type="domain" description="Peptidase M16 N-terminal" evidence="4">
    <location>
        <begin position="21"/>
        <end position="166"/>
    </location>
</feature>
<dbReference type="GO" id="GO:0046872">
    <property type="term" value="F:metal ion binding"/>
    <property type="evidence" value="ECO:0007669"/>
    <property type="project" value="InterPro"/>
</dbReference>
<evidence type="ECO:0000259" key="5">
    <source>
        <dbReference type="Pfam" id="PF05193"/>
    </source>
</evidence>
<reference evidence="6 7" key="1">
    <citation type="submission" date="2019-07" db="EMBL/GenBank/DDBJ databases">
        <title>Whole genome shotgun sequence of Meiothermus hypogaeus NBRC 106114.</title>
        <authorList>
            <person name="Hosoyama A."/>
            <person name="Uohara A."/>
            <person name="Ohji S."/>
            <person name="Ichikawa N."/>
        </authorList>
    </citation>
    <scope>NUCLEOTIDE SEQUENCE [LARGE SCALE GENOMIC DNA]</scope>
    <source>
        <strain evidence="6 7">NBRC 106114</strain>
    </source>
</reference>
<protein>
    <submittedName>
        <fullName evidence="6">Zinc protease</fullName>
    </submittedName>
</protein>
<dbReference type="InterPro" id="IPR001431">
    <property type="entry name" value="Pept_M16_Zn_BS"/>
</dbReference>
<dbReference type="InterPro" id="IPR011249">
    <property type="entry name" value="Metalloenz_LuxS/M16"/>
</dbReference>